<evidence type="ECO:0000313" key="2">
    <source>
        <dbReference type="EMBL" id="MBR7618844.1"/>
    </source>
</evidence>
<reference evidence="2" key="2">
    <citation type="submission" date="2021-04" db="EMBL/GenBank/DDBJ databases">
        <title>Draft genome assembly of strain Phenylobacterium sp. 20VBR1 using MiniION and Illumina platforms.</title>
        <authorList>
            <person name="Thomas F.A."/>
            <person name="Krishnan K.P."/>
            <person name="Sinha R.K."/>
        </authorList>
    </citation>
    <scope>NUCLEOTIDE SEQUENCE</scope>
    <source>
        <strain evidence="2">20VBR1</strain>
    </source>
</reference>
<dbReference type="InterPro" id="IPR032710">
    <property type="entry name" value="NTF2-like_dom_sf"/>
</dbReference>
<dbReference type="Gene3D" id="3.10.450.50">
    <property type="match status" value="1"/>
</dbReference>
<reference evidence="3" key="1">
    <citation type="submission" date="2021-01" db="EMBL/GenBank/DDBJ databases">
        <title>Genome sequence of Phenylobacterium sp. 20VBR1 isolated from a valley glaceir, Ny-Alesund, Svalbard.</title>
        <authorList>
            <person name="Thomas F.A."/>
            <person name="Krishnan K.P."/>
            <person name="Sinha R.K."/>
        </authorList>
    </citation>
    <scope>NUCLEOTIDE SEQUENCE</scope>
    <source>
        <strain evidence="3">20VBR1</strain>
    </source>
</reference>
<dbReference type="EMBL" id="CP068570">
    <property type="protein sequence ID" value="QQZ51220.1"/>
    <property type="molecule type" value="Genomic_DNA"/>
</dbReference>
<dbReference type="RefSeq" id="WP_215338827.1">
    <property type="nucleotide sequence ID" value="NZ_JAGSGD010000001.1"/>
</dbReference>
<dbReference type="SUPFAM" id="SSF54427">
    <property type="entry name" value="NTF2-like"/>
    <property type="match status" value="1"/>
</dbReference>
<name>A0A941HUN2_9CAUL</name>
<feature type="domain" description="DUF4440" evidence="1">
    <location>
        <begin position="8"/>
        <end position="116"/>
    </location>
</feature>
<dbReference type="Proteomes" id="UP000622580">
    <property type="component" value="Unassembled WGS sequence"/>
</dbReference>
<evidence type="ECO:0000259" key="1">
    <source>
        <dbReference type="Pfam" id="PF14534"/>
    </source>
</evidence>
<sequence>MTPAETAIRARRKLTNKLIASHEAARLRPFLAPDINLIAGDGSLMVGVESVLGAFDSQFRDPSFVTYLRTTESVRPDQDEARAAETGTWVATWRGSPTLTGTYLAAWKKVTGQWVIESELYVTLTETPA</sequence>
<protein>
    <submittedName>
        <fullName evidence="2">Nuclear transport factor 2 family protein</fullName>
    </submittedName>
</protein>
<organism evidence="2 4">
    <name type="scientific">Phenylobacterium glaciei</name>
    <dbReference type="NCBI Taxonomy" id="2803784"/>
    <lineage>
        <taxon>Bacteria</taxon>
        <taxon>Pseudomonadati</taxon>
        <taxon>Pseudomonadota</taxon>
        <taxon>Alphaproteobacteria</taxon>
        <taxon>Caulobacterales</taxon>
        <taxon>Caulobacteraceae</taxon>
        <taxon>Phenylobacterium</taxon>
    </lineage>
</organism>
<evidence type="ECO:0000313" key="3">
    <source>
        <dbReference type="EMBL" id="QQZ51220.1"/>
    </source>
</evidence>
<keyword evidence="4" id="KW-1185">Reference proteome</keyword>
<evidence type="ECO:0000313" key="4">
    <source>
        <dbReference type="Proteomes" id="UP000622580"/>
    </source>
</evidence>
<dbReference type="Pfam" id="PF14534">
    <property type="entry name" value="DUF4440"/>
    <property type="match status" value="1"/>
</dbReference>
<dbReference type="InterPro" id="IPR027843">
    <property type="entry name" value="DUF4440"/>
</dbReference>
<dbReference type="AlphaFoldDB" id="A0A941HUN2"/>
<gene>
    <name evidence="2" type="ORF">JKL49_05535</name>
    <name evidence="3" type="ORF">JKL49_08980</name>
</gene>
<dbReference type="EMBL" id="JAGSGD010000001">
    <property type="protein sequence ID" value="MBR7618844.1"/>
    <property type="molecule type" value="Genomic_DNA"/>
</dbReference>
<accession>A0A941HUN2</accession>
<proteinExistence type="predicted"/>